<comment type="caution">
    <text evidence="2">The sequence shown here is derived from an EMBL/GenBank/DDBJ whole genome shotgun (WGS) entry which is preliminary data.</text>
</comment>
<evidence type="ECO:0000313" key="2">
    <source>
        <dbReference type="EMBL" id="GFC75935.1"/>
    </source>
</evidence>
<protein>
    <submittedName>
        <fullName evidence="2">Uncharacterized protein</fullName>
    </submittedName>
</protein>
<feature type="compositionally biased region" description="Basic and acidic residues" evidence="1">
    <location>
        <begin position="211"/>
        <end position="230"/>
    </location>
</feature>
<sequence>RNNMFMHGVKNDSVLGFTKFVSKYEIRQVYGMLIPDVLVSKEMMESKTYKTYLDFAIGKETLILTALELAKSISRTKAEEQEATRLVHETHERLVTEQPTWRRRQTGVTIRDTPTVTKKKTPAQPLKLKGMEMLLDAAIPTDVPDKSKGKTNNINEGAGSKPKVLDVSKAMSSDQESENGSWGESEEDDDHKSDDERTESDNDTSINLNKTDSKEEPQGDEFVHTFDDYV</sequence>
<gene>
    <name evidence="2" type="ORF">Tci_847905</name>
</gene>
<feature type="non-terminal residue" evidence="2">
    <location>
        <position position="230"/>
    </location>
</feature>
<dbReference type="EMBL" id="BKCJ011054023">
    <property type="protein sequence ID" value="GFC75935.1"/>
    <property type="molecule type" value="Genomic_DNA"/>
</dbReference>
<feature type="region of interest" description="Disordered" evidence="1">
    <location>
        <begin position="139"/>
        <end position="230"/>
    </location>
</feature>
<organism evidence="2">
    <name type="scientific">Tanacetum cinerariifolium</name>
    <name type="common">Dalmatian daisy</name>
    <name type="synonym">Chrysanthemum cinerariifolium</name>
    <dbReference type="NCBI Taxonomy" id="118510"/>
    <lineage>
        <taxon>Eukaryota</taxon>
        <taxon>Viridiplantae</taxon>
        <taxon>Streptophyta</taxon>
        <taxon>Embryophyta</taxon>
        <taxon>Tracheophyta</taxon>
        <taxon>Spermatophyta</taxon>
        <taxon>Magnoliopsida</taxon>
        <taxon>eudicotyledons</taxon>
        <taxon>Gunneridae</taxon>
        <taxon>Pentapetalae</taxon>
        <taxon>asterids</taxon>
        <taxon>campanulids</taxon>
        <taxon>Asterales</taxon>
        <taxon>Asteraceae</taxon>
        <taxon>Asteroideae</taxon>
        <taxon>Anthemideae</taxon>
        <taxon>Anthemidinae</taxon>
        <taxon>Tanacetum</taxon>
    </lineage>
</organism>
<accession>A0A699QSF3</accession>
<name>A0A699QSF3_TANCI</name>
<proteinExistence type="predicted"/>
<evidence type="ECO:0000256" key="1">
    <source>
        <dbReference type="SAM" id="MobiDB-lite"/>
    </source>
</evidence>
<feature type="non-terminal residue" evidence="2">
    <location>
        <position position="1"/>
    </location>
</feature>
<dbReference type="AlphaFoldDB" id="A0A699QSF3"/>
<reference evidence="2" key="1">
    <citation type="journal article" date="2019" name="Sci. Rep.">
        <title>Draft genome of Tanacetum cinerariifolium, the natural source of mosquito coil.</title>
        <authorList>
            <person name="Yamashiro T."/>
            <person name="Shiraishi A."/>
            <person name="Satake H."/>
            <person name="Nakayama K."/>
        </authorList>
    </citation>
    <scope>NUCLEOTIDE SEQUENCE</scope>
</reference>